<gene>
    <name evidence="1" type="ORF">NCTC11179_00207</name>
</gene>
<evidence type="ECO:0000313" key="1">
    <source>
        <dbReference type="EMBL" id="STZ26685.1"/>
    </source>
</evidence>
<dbReference type="Proteomes" id="UP000255024">
    <property type="component" value="Unassembled WGS sequence"/>
</dbReference>
<name>A0A378RIA9_MYROD</name>
<reference evidence="1 2" key="1">
    <citation type="submission" date="2018-06" db="EMBL/GenBank/DDBJ databases">
        <authorList>
            <consortium name="Pathogen Informatics"/>
            <person name="Doyle S."/>
        </authorList>
    </citation>
    <scope>NUCLEOTIDE SEQUENCE [LARGE SCALE GENOMIC DNA]</scope>
    <source>
        <strain evidence="1 2">NCTC11179</strain>
    </source>
</reference>
<proteinExistence type="predicted"/>
<protein>
    <submittedName>
        <fullName evidence="1">Uncharacterized protein</fullName>
    </submittedName>
</protein>
<keyword evidence="2" id="KW-1185">Reference proteome</keyword>
<dbReference type="RefSeq" id="WP_115089786.1">
    <property type="nucleotide sequence ID" value="NZ_CP068107.1"/>
</dbReference>
<dbReference type="EMBL" id="UGQL01000001">
    <property type="protein sequence ID" value="STZ26685.1"/>
    <property type="molecule type" value="Genomic_DNA"/>
</dbReference>
<sequence>MKDIAQRLGENSPYLFPLNSLVIQDTTLEYTESIALSNSFEAFYKVLQIASSLGSIALLQKMDVVSKTFFLGEKLRIRKIPQGEISDELKYQAESLLFSERKGKSLVNIFDQHQQLAYTFELDYIIFTEDSFQRVFKSFYTAELALNNPVEIRNEVTVTPLCSSHFQVIIQAFSAEQCAGHFDHYPIVPAVFIVNRLLSAIETFFKMQDTSLSTKTLIVDSLEIFPSTATPPNTELHAHVYYRQITKNNYLFVCPICDSQTEYGNYIMTIKLQ</sequence>
<dbReference type="AlphaFoldDB" id="A0A378RIA9"/>
<organism evidence="1 2">
    <name type="scientific">Myroides odoratus</name>
    <name type="common">Flavobacterium odoratum</name>
    <dbReference type="NCBI Taxonomy" id="256"/>
    <lineage>
        <taxon>Bacteria</taxon>
        <taxon>Pseudomonadati</taxon>
        <taxon>Bacteroidota</taxon>
        <taxon>Flavobacteriia</taxon>
        <taxon>Flavobacteriales</taxon>
        <taxon>Flavobacteriaceae</taxon>
        <taxon>Myroides</taxon>
    </lineage>
</organism>
<evidence type="ECO:0000313" key="2">
    <source>
        <dbReference type="Proteomes" id="UP000255024"/>
    </source>
</evidence>
<accession>A0A378RIA9</accession>